<dbReference type="InterPro" id="IPR058163">
    <property type="entry name" value="LysR-type_TF_proteobact-type"/>
</dbReference>
<organism evidence="6">
    <name type="scientific">Caulobacter sp. (strain K31)</name>
    <dbReference type="NCBI Taxonomy" id="366602"/>
    <lineage>
        <taxon>Bacteria</taxon>
        <taxon>Pseudomonadati</taxon>
        <taxon>Pseudomonadota</taxon>
        <taxon>Alphaproteobacteria</taxon>
        <taxon>Caulobacterales</taxon>
        <taxon>Caulobacteraceae</taxon>
        <taxon>Caulobacter</taxon>
    </lineage>
</organism>
<keyword evidence="3" id="KW-0238">DNA-binding</keyword>
<dbReference type="KEGG" id="cak:Caul_5119"/>
<dbReference type="InterPro" id="IPR005119">
    <property type="entry name" value="LysR_subst-bd"/>
</dbReference>
<reference evidence="6" key="1">
    <citation type="submission" date="2008-01" db="EMBL/GenBank/DDBJ databases">
        <title>Complete sequence of plasmid1 pCAUL01 of Caulobacter sp. K31.</title>
        <authorList>
            <consortium name="US DOE Joint Genome Institute"/>
            <person name="Copeland A."/>
            <person name="Lucas S."/>
            <person name="Lapidus A."/>
            <person name="Barry K."/>
            <person name="Glavina del Rio T."/>
            <person name="Dalin E."/>
            <person name="Tice H."/>
            <person name="Pitluck S."/>
            <person name="Bruce D."/>
            <person name="Goodwin L."/>
            <person name="Thompson L.S."/>
            <person name="Brettin T."/>
            <person name="Detter J.C."/>
            <person name="Han C."/>
            <person name="Schmutz J."/>
            <person name="Larimer F."/>
            <person name="Land M."/>
            <person name="Hauser L."/>
            <person name="Kyrpides N."/>
            <person name="Kim E."/>
            <person name="Stephens C."/>
            <person name="Richardson P."/>
        </authorList>
    </citation>
    <scope>NUCLEOTIDE SEQUENCE [LARGE SCALE GENOMIC DNA]</scope>
    <source>
        <strain evidence="6">K31</strain>
        <plasmid evidence="6">pCAUL01</plasmid>
    </source>
</reference>
<evidence type="ECO:0000259" key="5">
    <source>
        <dbReference type="PROSITE" id="PS50931"/>
    </source>
</evidence>
<dbReference type="Pfam" id="PF03466">
    <property type="entry name" value="LysR_substrate"/>
    <property type="match status" value="1"/>
</dbReference>
<dbReference type="SUPFAM" id="SSF46785">
    <property type="entry name" value="Winged helix' DNA-binding domain"/>
    <property type="match status" value="1"/>
</dbReference>
<evidence type="ECO:0000256" key="3">
    <source>
        <dbReference type="ARBA" id="ARBA00023125"/>
    </source>
</evidence>
<keyword evidence="2" id="KW-0805">Transcription regulation</keyword>
<dbReference type="HOGENOM" id="CLU_039613_16_2_5"/>
<dbReference type="InterPro" id="IPR000847">
    <property type="entry name" value="LysR_HTH_N"/>
</dbReference>
<dbReference type="GO" id="GO:0003700">
    <property type="term" value="F:DNA-binding transcription factor activity"/>
    <property type="evidence" value="ECO:0007669"/>
    <property type="project" value="InterPro"/>
</dbReference>
<keyword evidence="4" id="KW-0804">Transcription</keyword>
<dbReference type="Pfam" id="PF00126">
    <property type="entry name" value="HTH_1"/>
    <property type="match status" value="1"/>
</dbReference>
<dbReference type="Gene3D" id="3.40.190.290">
    <property type="match status" value="1"/>
</dbReference>
<feature type="domain" description="HTH lysR-type" evidence="5">
    <location>
        <begin position="1"/>
        <end position="59"/>
    </location>
</feature>
<dbReference type="FunFam" id="1.10.10.10:FF:000001">
    <property type="entry name" value="LysR family transcriptional regulator"/>
    <property type="match status" value="1"/>
</dbReference>
<dbReference type="AlphaFoldDB" id="B0T964"/>
<dbReference type="EMBL" id="CP000928">
    <property type="protein sequence ID" value="ABZ74239.1"/>
    <property type="molecule type" value="Genomic_DNA"/>
</dbReference>
<evidence type="ECO:0000256" key="4">
    <source>
        <dbReference type="ARBA" id="ARBA00023163"/>
    </source>
</evidence>
<evidence type="ECO:0000256" key="2">
    <source>
        <dbReference type="ARBA" id="ARBA00023015"/>
    </source>
</evidence>
<proteinExistence type="inferred from homology"/>
<dbReference type="InterPro" id="IPR036388">
    <property type="entry name" value="WH-like_DNA-bd_sf"/>
</dbReference>
<dbReference type="GO" id="GO:0006351">
    <property type="term" value="P:DNA-templated transcription"/>
    <property type="evidence" value="ECO:0007669"/>
    <property type="project" value="TreeGrafter"/>
</dbReference>
<dbReference type="GO" id="GO:0043565">
    <property type="term" value="F:sequence-specific DNA binding"/>
    <property type="evidence" value="ECO:0007669"/>
    <property type="project" value="TreeGrafter"/>
</dbReference>
<evidence type="ECO:0000313" key="6">
    <source>
        <dbReference type="EMBL" id="ABZ74239.1"/>
    </source>
</evidence>
<dbReference type="PROSITE" id="PS50931">
    <property type="entry name" value="HTH_LYSR"/>
    <property type="match status" value="1"/>
</dbReference>
<protein>
    <submittedName>
        <fullName evidence="6">Transcriptional regulator, LysR family</fullName>
    </submittedName>
</protein>
<evidence type="ECO:0000256" key="1">
    <source>
        <dbReference type="ARBA" id="ARBA00009437"/>
    </source>
</evidence>
<gene>
    <name evidence="6" type="ordered locus">Caul_5119</name>
</gene>
<dbReference type="PANTHER" id="PTHR30537:SF31">
    <property type="entry name" value="TRANSCRIPTIONAL REGULATOR, LYSR FAMILY"/>
    <property type="match status" value="1"/>
</dbReference>
<comment type="similarity">
    <text evidence="1">Belongs to the LysR transcriptional regulatory family.</text>
</comment>
<geneLocation type="plasmid" evidence="6">
    <name>pCAUL01</name>
</geneLocation>
<dbReference type="SUPFAM" id="SSF53850">
    <property type="entry name" value="Periplasmic binding protein-like II"/>
    <property type="match status" value="1"/>
</dbReference>
<dbReference type="Gene3D" id="1.10.10.10">
    <property type="entry name" value="Winged helix-like DNA-binding domain superfamily/Winged helix DNA-binding domain"/>
    <property type="match status" value="1"/>
</dbReference>
<dbReference type="PANTHER" id="PTHR30537">
    <property type="entry name" value="HTH-TYPE TRANSCRIPTIONAL REGULATOR"/>
    <property type="match status" value="1"/>
</dbReference>
<accession>B0T964</accession>
<name>B0T964_CAUSK</name>
<dbReference type="InterPro" id="IPR036390">
    <property type="entry name" value="WH_DNA-bd_sf"/>
</dbReference>
<keyword evidence="6" id="KW-0614">Plasmid</keyword>
<sequence length="305" mass="32948">MDDLNDLMFFGDVVTHGGFAAAARATGVPKSKLSRRVAVLEEQLGVRLIERSTRRFVVTEIGQAFHARCRAMVLEAEGAMALVAESRGEPRGLVRFSCPPGILQALSPLLPAFFSLYPGAKLSILSTNAPVNLIDQRIDVALRVRSSIDKDASLMTRGLASSHRILVAAPDVAKRLDDAPIEALGQAPTLTFMDQPQSWGLTRGDGAVRTIELQPRLTCGEIFTLINAAVGGAGVALLPDHSCRRELASGALVRLWPDWSGPKSSIYLVFTTRRGQPPVVRVFIDYLAARFGDHLFANPILEGLA</sequence>